<evidence type="ECO:0000313" key="2">
    <source>
        <dbReference type="EMBL" id="MDB8742858.1"/>
    </source>
</evidence>
<sequence>MGLDIDKLSLKVEASSDNAEKKLDRLIVRLETLKKSVGKLSGLDKLSEKLNKIAASANAISGVDKLAKLVESVSKLSQIKSPNVTKTVNSIKKLSEACNAVSGMSNVSVLKENITAITEACKPMQEMGKNNLSPFLNSLKKIPDITKSLDTEKINEFATRIRQLTTAIEPLTTQVSKAENGLVALNGIMKSSIARNGNLASANAVTVKSYTSLSSVFKDARIRAAALYVTVNRAADALADCLQSSNEYVENINLFTVAMGDYSEEAYRYAEKVNSLLGIDISEWIRFQGVFKQITTGFGVAAEKSNIMSKNLTQIGYDIASFFNISIEDAMQKVESGISGELEPLRRLGYALDAATLQQIAYDNGIQQNINTMTQAQKSQLRYVAILQQSTNVMGDMARTIVTPANSMRILQQQFEQLKRAIGNIVSVFAVKMIPYVQVFVRLLTDAANAIAKWLGFELPTIDYSEVGKGLSSVTENADDATESVKETKKALLALANFDEINQLNLDKNNGNDSGDTTGNKYDLGIDLPEYDFLAGLDKQTDALYKKVKAQLKELYNWLKKHKDMIKVIAGLLATVWAVNKIANLINWVKKLIGAFGGLSVIKTCKTWLKNFTDGFKNSEVTSFFGKMNDGVKNFRSNLSPVAKMLGTIGGTVISGYGSYNLFKSLTADTLNWKNALGDSALIVAGLGVSWLFGGIPGLAIASIVTAFEALNGAAKGAAEQVNKARDQLVNAEWKTSGKNITDVAESLQDYYSKLTESDQSFLDGTKNLSELSKSAKETTGKINLLMKTLSESKFDTNSLSELNTEFASLAKTTRKYVKESNDNFKLFILANSDMLEAQGYSVAEMTRIVNGGTNNSMAKIDELMSKINDLTSKSSLSDSDISSLKEYENQLSAIAGIKVDETTSSLESLKEEARNLSSQRINLSNFKTAQDTLNKMTKDYAEALKTLKKSKQEQLKTISALDVSKDEKEKLTEAVNSLFDIKYERLTSVGSTFKTIRQKIDDCVSETKEDLKNFTSSGSWAGNSFLHAFGIGTSDEEAAKKEIEKMFEDFTDSWTTQKNVLMSKGLSTKEINDLYNVKALKNVPDSISKATTAVQKVMDNVLHASTSEQVSKDTIKMWQNAATNQTKGYLDKFYEATPQVSKASKDMAGSSINSFKDTLGIHSPSKVMYQIGVFFLQGFMNGIKLLSTFMNTYVAKTAKSAVTTFDTNSATTSIGIKFIDRFKNGIDLRKNSLINDIVDIFNTILDKADSFHVQFFNSFNSAVPAIQIASNGILAAMGQAVSIPQISYTAPGYRVQGYARGGYPATGQLFVARENGAPEMVGSIGSRNAVANNDQITAAISQAVYQAVREANRDTQSSGSRNNEMTVKIVPDKNSFVKVAVDGINDTTRRTGKSPLH</sequence>
<reference evidence="2" key="1">
    <citation type="submission" date="2023-01" db="EMBL/GenBank/DDBJ databases">
        <title>Human gut microbiome strain richness.</title>
        <authorList>
            <person name="Chen-Liaw A."/>
        </authorList>
    </citation>
    <scope>NUCLEOTIDE SEQUENCE</scope>
    <source>
        <strain evidence="2">D59st1_B8_D59t2_181005</strain>
    </source>
</reference>
<dbReference type="EMBL" id="JAQMLS010000009">
    <property type="protein sequence ID" value="MDB8742858.1"/>
    <property type="molecule type" value="Genomic_DNA"/>
</dbReference>
<evidence type="ECO:0000256" key="1">
    <source>
        <dbReference type="SAM" id="Coils"/>
    </source>
</evidence>
<proteinExistence type="predicted"/>
<keyword evidence="1" id="KW-0175">Coiled coil</keyword>
<gene>
    <name evidence="2" type="ORF">PNV70_12375</name>
</gene>
<evidence type="ECO:0000313" key="3">
    <source>
        <dbReference type="Proteomes" id="UP001211421"/>
    </source>
</evidence>
<feature type="coiled-coil region" evidence="1">
    <location>
        <begin position="900"/>
        <end position="954"/>
    </location>
</feature>
<accession>A0AAW6E0U9</accession>
<comment type="caution">
    <text evidence="2">The sequence shown here is derived from an EMBL/GenBank/DDBJ whole genome shotgun (WGS) entry which is preliminary data.</text>
</comment>
<dbReference type="Proteomes" id="UP001211421">
    <property type="component" value="Unassembled WGS sequence"/>
</dbReference>
<dbReference type="RefSeq" id="WP_195552051.1">
    <property type="nucleotide sequence ID" value="NZ_JADMNX010000009.1"/>
</dbReference>
<name>A0AAW6E0U9_9FIRM</name>
<organism evidence="2 3">
    <name type="scientific">Ruminococcus bicirculans</name>
    <name type="common">ex Wegman et al. 2014</name>
    <dbReference type="NCBI Taxonomy" id="1160721"/>
    <lineage>
        <taxon>Bacteria</taxon>
        <taxon>Bacillati</taxon>
        <taxon>Bacillota</taxon>
        <taxon>Clostridia</taxon>
        <taxon>Eubacteriales</taxon>
        <taxon>Oscillospiraceae</taxon>
        <taxon>Ruminococcus</taxon>
    </lineage>
</organism>
<protein>
    <submittedName>
        <fullName evidence="2">Uncharacterized protein</fullName>
    </submittedName>
</protein>